<dbReference type="InterPro" id="IPR043129">
    <property type="entry name" value="ATPase_NBD"/>
</dbReference>
<dbReference type="Gene3D" id="1.10.3210.10">
    <property type="entry name" value="Hypothetical protein af1432"/>
    <property type="match status" value="1"/>
</dbReference>
<dbReference type="SUPFAM" id="SSF53067">
    <property type="entry name" value="Actin-like ATPase domain"/>
    <property type="match status" value="2"/>
</dbReference>
<dbReference type="PANTHER" id="PTHR30005">
    <property type="entry name" value="EXOPOLYPHOSPHATASE"/>
    <property type="match status" value="1"/>
</dbReference>
<accession>A0AAU7UBW0</accession>
<dbReference type="Gene3D" id="3.30.420.150">
    <property type="entry name" value="Exopolyphosphatase. Domain 2"/>
    <property type="match status" value="1"/>
</dbReference>
<dbReference type="CDD" id="cd24006">
    <property type="entry name" value="ASKHA_NBD_PPX_GppA"/>
    <property type="match status" value="1"/>
</dbReference>
<proteinExistence type="predicted"/>
<dbReference type="KEGG" id="dsc:ABOD76_07265"/>
<dbReference type="RefSeq" id="WP_350244142.1">
    <property type="nucleotide sequence ID" value="NZ_CP158299.1"/>
</dbReference>
<feature type="domain" description="Ppx/GppA phosphatase N-terminal" evidence="2">
    <location>
        <begin position="17"/>
        <end position="302"/>
    </location>
</feature>
<protein>
    <submittedName>
        <fullName evidence="4">Ppx/GppA phosphatase family protein</fullName>
    </submittedName>
</protein>
<name>A0AAU7UBW0_9DEIO</name>
<dbReference type="GO" id="GO:0016462">
    <property type="term" value="F:pyrophosphatase activity"/>
    <property type="evidence" value="ECO:0007669"/>
    <property type="project" value="TreeGrafter"/>
</dbReference>
<dbReference type="Gene3D" id="3.30.420.40">
    <property type="match status" value="1"/>
</dbReference>
<gene>
    <name evidence="4" type="ORF">ABOD76_07265</name>
</gene>
<dbReference type="PANTHER" id="PTHR30005:SF0">
    <property type="entry name" value="RETROGRADE REGULATION PROTEIN 2"/>
    <property type="match status" value="1"/>
</dbReference>
<dbReference type="EMBL" id="CP158299">
    <property type="protein sequence ID" value="XBV86092.1"/>
    <property type="molecule type" value="Genomic_DNA"/>
</dbReference>
<dbReference type="InterPro" id="IPR003695">
    <property type="entry name" value="Ppx_GppA_N"/>
</dbReference>
<dbReference type="PIRSF" id="PIRSF001267">
    <property type="entry name" value="Pyrophosphatase_GppA_Ppx"/>
    <property type="match status" value="1"/>
</dbReference>
<dbReference type="InterPro" id="IPR048950">
    <property type="entry name" value="Ppx_GppA_C"/>
</dbReference>
<dbReference type="Pfam" id="PF02541">
    <property type="entry name" value="Ppx-GppA"/>
    <property type="match status" value="1"/>
</dbReference>
<organism evidence="4">
    <name type="scientific">Deinococcus sonorensis KR-87</name>
    <dbReference type="NCBI Taxonomy" id="694439"/>
    <lineage>
        <taxon>Bacteria</taxon>
        <taxon>Thermotogati</taxon>
        <taxon>Deinococcota</taxon>
        <taxon>Deinococci</taxon>
        <taxon>Deinococcales</taxon>
        <taxon>Deinococcaceae</taxon>
        <taxon>Deinococcus</taxon>
    </lineage>
</organism>
<feature type="domain" description="Ppx/GppA phosphatase C-terminal" evidence="3">
    <location>
        <begin position="315"/>
        <end position="461"/>
    </location>
</feature>
<evidence type="ECO:0000256" key="1">
    <source>
        <dbReference type="ARBA" id="ARBA00022801"/>
    </source>
</evidence>
<sequence length="509" mass="54924">MQRVAVADVGTNSCHLLIAEARPGGFRVLDSLKDRTRLGECLDAHGITAEGERRLAAALGRFRELATSLGAPELRVYATSAMRGAPNGEAVARRLREQIGVYPVIISGEREGQLTYLGAAGSVEFGSDNLLLDLGGGSLELARGDQHVAASVLSLPLGSVRMRLAHLHHDPPRQRELRALEAQVRTALTGQLDPYRVRAGTRVFGSSGTFEALAGLLAARRGGAATGINGLSFRVPELGEVLEELRGLSPTRRGRMPGLDPRRADIIVAGAAVLHTVLTAVGASTVTVSEGALREGMLREELGEQDRWSRGLSARQRSVLEMAERFSVSLPHARQVTQLSQQLYDRLRDLGRLPDSPHDPRSLLSTAAMLHETGLLVAQSSHHKHSAYLIRHAGLRGYDPQQLDRVAQIARYHRKSPPKASHPEYAALPPAGQQQVARLAAILRVADALDRSHAQAVRIERLTPQGPGLRLTVGGAGPLEQEGLRQKADLWQQVYGPLTLDPLPGQLLT</sequence>
<dbReference type="AlphaFoldDB" id="A0AAU7UBW0"/>
<reference evidence="4" key="1">
    <citation type="submission" date="2024-06" db="EMBL/GenBank/DDBJ databases">
        <title>Draft Genome Sequence of Deinococcus sonorensis Type Strain KR-87, a Biofilm Producing Representative of the Genus Deinococcus.</title>
        <authorList>
            <person name="Boren L.S."/>
            <person name="Grosso R.A."/>
            <person name="Hugenberg-Cox A.N."/>
            <person name="Hill J.T.E."/>
            <person name="Albert C.M."/>
            <person name="Tuohy J.M."/>
        </authorList>
    </citation>
    <scope>NUCLEOTIDE SEQUENCE</scope>
    <source>
        <strain evidence="4">KR-87</strain>
    </source>
</reference>
<dbReference type="Pfam" id="PF21447">
    <property type="entry name" value="Ppx-GppA_III"/>
    <property type="match status" value="1"/>
</dbReference>
<dbReference type="InterPro" id="IPR050273">
    <property type="entry name" value="GppA/Ppx_hydrolase"/>
</dbReference>
<dbReference type="InterPro" id="IPR030673">
    <property type="entry name" value="PyroPPase_GppA_Ppx"/>
</dbReference>
<evidence type="ECO:0000313" key="4">
    <source>
        <dbReference type="EMBL" id="XBV86092.1"/>
    </source>
</evidence>
<dbReference type="SUPFAM" id="SSF109604">
    <property type="entry name" value="HD-domain/PDEase-like"/>
    <property type="match status" value="1"/>
</dbReference>
<evidence type="ECO:0000259" key="2">
    <source>
        <dbReference type="Pfam" id="PF02541"/>
    </source>
</evidence>
<evidence type="ECO:0000259" key="3">
    <source>
        <dbReference type="Pfam" id="PF21447"/>
    </source>
</evidence>
<keyword evidence="1" id="KW-0378">Hydrolase</keyword>